<feature type="region of interest" description="Disordered" evidence="4">
    <location>
        <begin position="316"/>
        <end position="335"/>
    </location>
</feature>
<sequence>MISAPDITFKDGLIRIQSKTPDSKSVSSFTFDFSPSVGRITKILPLNRYDHLTSLSLVGHGFSDVSGLNNLSKLKRLNLSYNSITDFSPLTKLAELETLNLSHNKISSFPKSISNLAKIQSFNISFNRISDISNLEFLQNTGLNNFSIQGNPIMNDEKSFSLILYTLPQLSILNQQRIQREQKLLATQHYSSSSQFVTTKANEGDYVETTPYKILMNESQNRQINMLNKIRDSTEENSRLKSDIDFLKSEVALSKTIGFRKEDPDELLALKLKVKKIKQKLLTARTEKAKAEEELELEKTLLLKQRQMYNRLNERYQNERRSKEPKQVIKSSPKSIPKSAELRLPIVLGENKKLHQTIESMKETEAFHIQEISSQRKQIDQLIAQQNELLHSQSKINATPMNTITTDTLPSTTIPIKNDLERDSVIKELNSKIEELQEENTKKNQEILRQSSTIYKLQEQNTLSSSQFQINYNNQIDTLKLQLSQKDELLQKLNSEKQSYILEIENLKMQNTVLDTTKNELTKQLENSHKKIAQYEKEKLTQAGDLNKIQDYAERIVQLNETSADQKNKLKQQISEIKMKLAREEEKVHQLQNENEKLSQQVKSLKTEMNQVVEASEKRTSQLQKEKEDFVAKISMEIRARDEKIQSLTKLFKDSFNLDTISIENLTSSGYNQKIIPNSDEKDVKIVEYERIINDFRQKLDIYVQKSSELEKDNYSLAQKLINLQKDQQNSENQAQIIIEKLETKIRKQKKKLGKLEKIGSVSNLESTENAQKEANMKQMLVDRDIKIGELSNKLSVQTKESDAKISLLNESHQKLQNQITEIQQLQFSLLTHIQNIMNQFDSAYKFNISDINQATLIQISQFFMNLQVEYSNMKEMYEKAKQKIHDQKSEILEKEESFHSQMKQIEKLNNEKSEVEMKYKSIIEENSQLKINIQESQSQVHDLSLQLSQLENSSEISSIHETFHPEEIQRLKKTKRLIKKEKLTLEQQIKSLNKTIFEKSAEIDQLRSNLQNSELYRSEISSSIETIEQRNQVKISSLQKEIAETESLLVASKSREDIANNEINRLSKENTTLIEQLKKAHKKLENKKFLNKQLEMTISQQKEVSLSMSVQKDQRNNQNNDLIQELKEKLSQTTHQVDAQKLLHVNEKQELEASYQTAQLNIQRMMKKINRLTNLVQEYESESKNANDSILSLKSEIKELKETIKEKDVAVIRATEIRDTTEHLFKALTNKYNDLKNEYEQYKISVDSKEEQTILMKQISQMKKENKTLNKELAQLQRHEKTFNEVHGEQSAKIVQLENQITEMMEQKKNSDLLIEKYSAKINETQKTIQILQSQVDESSHLTSTLTNKIIETKESMIERSQYEELQEKLENVISDKKIIKGKFKESIEEIEKLKKVIEINQNEISSTKEKMAENQTNFEKQIKDLQEINAQKQNEVENGESQQKEFKLEIRKLKKHIQELSKETEDKNMQVSKVSEKFSNHYQKQINKIAVLKEMIQKIQAKSSEQETEIEELHNSIKKAEEQINHLEQEKQQILTDYENDKDDLTNKIEQLTRDISKLRKQIRETNEENERLISLNNDKDNSIHDLKLKLDKSVPFDNFNELRLKYETNKKLLKFNEGKLQTASFDKTLQYEEMKKDIENKEENFNQQVRELNKELTENKDLVRKLRQQIQSLNKKVSILSNPDAEMVPAEELKLAEEKLVNKEKEIEQLINEKTDLISENESLSQKVNELQSSNVSLENQLEDCSHKCTKISSENLELMEINSGLTESIKAVHNAFINNRILHSQNCTEQLNSLFTTAKLNSLSFYEPELHLHSFSICQVKSLIPEKIERQKALIRDIKTVLTSFPIESNFSTTYEIEDELKQIAEYINSLKHAFDDQVSHIDEVNSILTSQHRTIMTISQENKNKSVTSSEKSSTILQESQGMSEVTQTVNMGIQNDLD</sequence>
<feature type="coiled-coil region" evidence="3">
    <location>
        <begin position="1364"/>
        <end position="1578"/>
    </location>
</feature>
<evidence type="ECO:0008006" key="7">
    <source>
        <dbReference type="Google" id="ProtNLM"/>
    </source>
</evidence>
<feature type="coiled-coil region" evidence="3">
    <location>
        <begin position="693"/>
        <end position="759"/>
    </location>
</feature>
<protein>
    <recommendedName>
        <fullName evidence="7">Leucine Rich Repeat family protein</fullName>
    </recommendedName>
</protein>
<feature type="region of interest" description="Disordered" evidence="4">
    <location>
        <begin position="1905"/>
        <end position="1927"/>
    </location>
</feature>
<name>A0A1J4JXX8_9EUKA</name>
<dbReference type="InterPro" id="IPR001611">
    <property type="entry name" value="Leu-rich_rpt"/>
</dbReference>
<feature type="coiled-coil region" evidence="3">
    <location>
        <begin position="426"/>
        <end position="626"/>
    </location>
</feature>
<dbReference type="Gene3D" id="1.10.287.1490">
    <property type="match status" value="2"/>
</dbReference>
<comment type="caution">
    <text evidence="5">The sequence shown here is derived from an EMBL/GenBank/DDBJ whole genome shotgun (WGS) entry which is preliminary data.</text>
</comment>
<proteinExistence type="predicted"/>
<dbReference type="GeneID" id="94841278"/>
<dbReference type="VEuPathDB" id="TrichDB:TRFO_29092"/>
<evidence type="ECO:0000256" key="1">
    <source>
        <dbReference type="ARBA" id="ARBA00022614"/>
    </source>
</evidence>
<dbReference type="SMART" id="SM00365">
    <property type="entry name" value="LRR_SD22"/>
    <property type="match status" value="2"/>
</dbReference>
<feature type="coiled-coil region" evidence="3">
    <location>
        <begin position="217"/>
        <end position="250"/>
    </location>
</feature>
<evidence type="ECO:0000256" key="2">
    <source>
        <dbReference type="ARBA" id="ARBA00022737"/>
    </source>
</evidence>
<dbReference type="Proteomes" id="UP000179807">
    <property type="component" value="Unassembled WGS sequence"/>
</dbReference>
<feature type="coiled-coil region" evidence="3">
    <location>
        <begin position="864"/>
        <end position="1010"/>
    </location>
</feature>
<organism evidence="5 6">
    <name type="scientific">Tritrichomonas foetus</name>
    <dbReference type="NCBI Taxonomy" id="1144522"/>
    <lineage>
        <taxon>Eukaryota</taxon>
        <taxon>Metamonada</taxon>
        <taxon>Parabasalia</taxon>
        <taxon>Tritrichomonadida</taxon>
        <taxon>Tritrichomonadidae</taxon>
        <taxon>Tritrichomonas</taxon>
    </lineage>
</organism>
<dbReference type="InterPro" id="IPR032675">
    <property type="entry name" value="LRR_dom_sf"/>
</dbReference>
<keyword evidence="1" id="KW-0433">Leucine-rich repeat</keyword>
<feature type="coiled-coil region" evidence="3">
    <location>
        <begin position="1113"/>
        <end position="1336"/>
    </location>
</feature>
<evidence type="ECO:0000313" key="6">
    <source>
        <dbReference type="Proteomes" id="UP000179807"/>
    </source>
</evidence>
<evidence type="ECO:0000313" key="5">
    <source>
        <dbReference type="EMBL" id="OHT03538.1"/>
    </source>
</evidence>
<evidence type="ECO:0000256" key="4">
    <source>
        <dbReference type="SAM" id="MobiDB-lite"/>
    </source>
</evidence>
<dbReference type="InterPro" id="IPR003591">
    <property type="entry name" value="Leu-rich_rpt_typical-subtyp"/>
</dbReference>
<reference evidence="5" key="1">
    <citation type="submission" date="2016-10" db="EMBL/GenBank/DDBJ databases">
        <authorList>
            <person name="Benchimol M."/>
            <person name="Almeida L.G."/>
            <person name="Vasconcelos A.T."/>
            <person name="Perreira-Neves A."/>
            <person name="Rosa I.A."/>
            <person name="Tasca T."/>
            <person name="Bogo M.R."/>
            <person name="de Souza W."/>
        </authorList>
    </citation>
    <scope>NUCLEOTIDE SEQUENCE [LARGE SCALE GENOMIC DNA]</scope>
    <source>
        <strain evidence="5">K</strain>
    </source>
</reference>
<dbReference type="EMBL" id="MLAK01000824">
    <property type="protein sequence ID" value="OHT03538.1"/>
    <property type="molecule type" value="Genomic_DNA"/>
</dbReference>
<feature type="coiled-coil region" evidence="3">
    <location>
        <begin position="1634"/>
        <end position="1751"/>
    </location>
</feature>
<keyword evidence="3" id="KW-0175">Coiled coil</keyword>
<dbReference type="Pfam" id="PF12799">
    <property type="entry name" value="LRR_4"/>
    <property type="match status" value="1"/>
</dbReference>
<dbReference type="InterPro" id="IPR025875">
    <property type="entry name" value="Leu-rich_rpt_4"/>
</dbReference>
<dbReference type="SUPFAM" id="SSF52075">
    <property type="entry name" value="Outer arm dynein light chain 1"/>
    <property type="match status" value="1"/>
</dbReference>
<dbReference type="SMART" id="SM00369">
    <property type="entry name" value="LRR_TYP"/>
    <property type="match status" value="2"/>
</dbReference>
<evidence type="ECO:0000256" key="3">
    <source>
        <dbReference type="SAM" id="Coils"/>
    </source>
</evidence>
<feature type="coiled-coil region" evidence="3">
    <location>
        <begin position="1036"/>
        <end position="1088"/>
    </location>
</feature>
<dbReference type="Gene3D" id="3.80.10.10">
    <property type="entry name" value="Ribonuclease Inhibitor"/>
    <property type="match status" value="1"/>
</dbReference>
<keyword evidence="6" id="KW-1185">Reference proteome</keyword>
<dbReference type="OrthoDB" id="10251250at2759"/>
<dbReference type="PANTHER" id="PTHR23159">
    <property type="entry name" value="CENTROSOMAL PROTEIN 2"/>
    <property type="match status" value="1"/>
</dbReference>
<dbReference type="RefSeq" id="XP_068356674.1">
    <property type="nucleotide sequence ID" value="XM_068506574.1"/>
</dbReference>
<accession>A0A1J4JXX8</accession>
<keyword evidence="2" id="KW-0677">Repeat</keyword>
<dbReference type="PANTHER" id="PTHR23159:SF31">
    <property type="entry name" value="CENTROSOME-ASSOCIATED PROTEIN CEP250 ISOFORM X1"/>
    <property type="match status" value="1"/>
</dbReference>
<gene>
    <name evidence="5" type="ORF">TRFO_29092</name>
</gene>
<feature type="compositionally biased region" description="Basic and acidic residues" evidence="4">
    <location>
        <begin position="316"/>
        <end position="327"/>
    </location>
</feature>
<feature type="coiled-coil region" evidence="3">
    <location>
        <begin position="274"/>
        <end position="301"/>
    </location>
</feature>
<dbReference type="PROSITE" id="PS51450">
    <property type="entry name" value="LRR"/>
    <property type="match status" value="3"/>
</dbReference>